<accession>A0A5C5UU33</accession>
<gene>
    <name evidence="2" type="ORF">KOR34_51420</name>
</gene>
<dbReference type="EMBL" id="SIHJ01000007">
    <property type="protein sequence ID" value="TWT29588.1"/>
    <property type="molecule type" value="Genomic_DNA"/>
</dbReference>
<dbReference type="OrthoDB" id="288935at2"/>
<protein>
    <submittedName>
        <fullName evidence="2">Uncharacterized protein</fullName>
    </submittedName>
</protein>
<evidence type="ECO:0000256" key="1">
    <source>
        <dbReference type="SAM" id="SignalP"/>
    </source>
</evidence>
<feature type="signal peptide" evidence="1">
    <location>
        <begin position="1"/>
        <end position="22"/>
    </location>
</feature>
<feature type="chain" id="PRO_5022922414" evidence="1">
    <location>
        <begin position="23"/>
        <end position="190"/>
    </location>
</feature>
<keyword evidence="1" id="KW-0732">Signal</keyword>
<evidence type="ECO:0000313" key="3">
    <source>
        <dbReference type="Proteomes" id="UP000316714"/>
    </source>
</evidence>
<dbReference type="RefSeq" id="WP_146568945.1">
    <property type="nucleotide sequence ID" value="NZ_SIHJ01000007.1"/>
</dbReference>
<comment type="caution">
    <text evidence="2">The sequence shown here is derived from an EMBL/GenBank/DDBJ whole genome shotgun (WGS) entry which is preliminary data.</text>
</comment>
<sequence precursor="true">MRLPTIFCLALVCLMVGRCATAQEPIAPPEASPGDEPRQLAIELRPVQAMSVDISEPSGKLPRNYGAERLAQLGTPAGVVLQRTWPVMAYHWKAPSSRHQPLYFEEVNAERYGYVCCNCLQPVVSAAHFFGTIPALPYLMAADCPRECVYTLGHYRPGNCNPYRKHWWPCRLDAAAVEAGTAVGLIALIP</sequence>
<organism evidence="2 3">
    <name type="scientific">Posidoniimonas corsicana</name>
    <dbReference type="NCBI Taxonomy" id="1938618"/>
    <lineage>
        <taxon>Bacteria</taxon>
        <taxon>Pseudomonadati</taxon>
        <taxon>Planctomycetota</taxon>
        <taxon>Planctomycetia</taxon>
        <taxon>Pirellulales</taxon>
        <taxon>Lacipirellulaceae</taxon>
        <taxon>Posidoniimonas</taxon>
    </lineage>
</organism>
<evidence type="ECO:0000313" key="2">
    <source>
        <dbReference type="EMBL" id="TWT29588.1"/>
    </source>
</evidence>
<dbReference type="Proteomes" id="UP000316714">
    <property type="component" value="Unassembled WGS sequence"/>
</dbReference>
<reference evidence="2 3" key="1">
    <citation type="submission" date="2019-02" db="EMBL/GenBank/DDBJ databases">
        <title>Deep-cultivation of Planctomycetes and their phenomic and genomic characterization uncovers novel biology.</title>
        <authorList>
            <person name="Wiegand S."/>
            <person name="Jogler M."/>
            <person name="Boedeker C."/>
            <person name="Pinto D."/>
            <person name="Vollmers J."/>
            <person name="Rivas-Marin E."/>
            <person name="Kohn T."/>
            <person name="Peeters S.H."/>
            <person name="Heuer A."/>
            <person name="Rast P."/>
            <person name="Oberbeckmann S."/>
            <person name="Bunk B."/>
            <person name="Jeske O."/>
            <person name="Meyerdierks A."/>
            <person name="Storesund J.E."/>
            <person name="Kallscheuer N."/>
            <person name="Luecker S."/>
            <person name="Lage O.M."/>
            <person name="Pohl T."/>
            <person name="Merkel B.J."/>
            <person name="Hornburger P."/>
            <person name="Mueller R.-W."/>
            <person name="Bruemmer F."/>
            <person name="Labrenz M."/>
            <person name="Spormann A.M."/>
            <person name="Op Den Camp H."/>
            <person name="Overmann J."/>
            <person name="Amann R."/>
            <person name="Jetten M.S.M."/>
            <person name="Mascher T."/>
            <person name="Medema M.H."/>
            <person name="Devos D.P."/>
            <person name="Kaster A.-K."/>
            <person name="Ovreas L."/>
            <person name="Rohde M."/>
            <person name="Galperin M.Y."/>
            <person name="Jogler C."/>
        </authorList>
    </citation>
    <scope>NUCLEOTIDE SEQUENCE [LARGE SCALE GENOMIC DNA]</scope>
    <source>
        <strain evidence="2 3">KOR34</strain>
    </source>
</reference>
<name>A0A5C5UU33_9BACT</name>
<keyword evidence="3" id="KW-1185">Reference proteome</keyword>
<proteinExistence type="predicted"/>
<dbReference type="AlphaFoldDB" id="A0A5C5UU33"/>